<keyword evidence="4 9" id="KW-0808">Transferase</keyword>
<keyword evidence="3" id="KW-0597">Phosphoprotein</keyword>
<dbReference type="Gene3D" id="3.30.565.10">
    <property type="entry name" value="Histidine kinase-like ATPase, C-terminal domain"/>
    <property type="match status" value="1"/>
</dbReference>
<dbReference type="Gene3D" id="1.25.40.10">
    <property type="entry name" value="Tetratricopeptide repeat domain"/>
    <property type="match status" value="2"/>
</dbReference>
<dbReference type="EMBL" id="CP012801">
    <property type="protein sequence ID" value="ALJ59452.1"/>
    <property type="molecule type" value="Genomic_DNA"/>
</dbReference>
<dbReference type="PANTHER" id="PTHR43711:SF31">
    <property type="entry name" value="HISTIDINE KINASE"/>
    <property type="match status" value="1"/>
</dbReference>
<dbReference type="PROSITE" id="PS50109">
    <property type="entry name" value="HIS_KIN"/>
    <property type="match status" value="1"/>
</dbReference>
<name>A0A0P0FZE9_9BACE</name>
<dbReference type="PATRIC" id="fig|246787.4.peg.2273"/>
<keyword evidence="5 9" id="KW-0418">Kinase</keyword>
<dbReference type="InterPro" id="IPR036097">
    <property type="entry name" value="HisK_dim/P_sf"/>
</dbReference>
<dbReference type="InterPro" id="IPR011990">
    <property type="entry name" value="TPR-like_helical_dom_sf"/>
</dbReference>
<dbReference type="KEGG" id="bcel:BcellWH2_02211"/>
<dbReference type="SUPFAM" id="SSF47384">
    <property type="entry name" value="Homodimeric domain of signal transducing histidine kinase"/>
    <property type="match status" value="1"/>
</dbReference>
<gene>
    <name evidence="9" type="primary">luxQ_4</name>
    <name evidence="9" type="ORF">BcellWH2_02211</name>
</gene>
<proteinExistence type="predicted"/>
<dbReference type="PRINTS" id="PR00344">
    <property type="entry name" value="BCTRLSENSOR"/>
</dbReference>
<dbReference type="Pfam" id="PF02518">
    <property type="entry name" value="HATPase_c"/>
    <property type="match status" value="1"/>
</dbReference>
<accession>A0A0P0FZE9</accession>
<keyword evidence="6" id="KW-0902">Two-component regulatory system</keyword>
<evidence type="ECO:0000313" key="10">
    <source>
        <dbReference type="Proteomes" id="UP000061809"/>
    </source>
</evidence>
<dbReference type="InterPro" id="IPR003661">
    <property type="entry name" value="HisK_dim/P_dom"/>
</dbReference>
<dbReference type="SUPFAM" id="SSF55874">
    <property type="entry name" value="ATPase domain of HSP90 chaperone/DNA topoisomerase II/histidine kinase"/>
    <property type="match status" value="1"/>
</dbReference>
<organism evidence="9 10">
    <name type="scientific">Bacteroides cellulosilyticus</name>
    <dbReference type="NCBI Taxonomy" id="246787"/>
    <lineage>
        <taxon>Bacteria</taxon>
        <taxon>Pseudomonadati</taxon>
        <taxon>Bacteroidota</taxon>
        <taxon>Bacteroidia</taxon>
        <taxon>Bacteroidales</taxon>
        <taxon>Bacteroidaceae</taxon>
        <taxon>Bacteroides</taxon>
    </lineage>
</organism>
<evidence type="ECO:0000259" key="8">
    <source>
        <dbReference type="PROSITE" id="PS50109"/>
    </source>
</evidence>
<evidence type="ECO:0000256" key="3">
    <source>
        <dbReference type="ARBA" id="ARBA00022553"/>
    </source>
</evidence>
<comment type="catalytic activity">
    <reaction evidence="1">
        <text>ATP + protein L-histidine = ADP + protein N-phospho-L-histidine.</text>
        <dbReference type="EC" id="2.7.13.3"/>
    </reaction>
</comment>
<dbReference type="SUPFAM" id="SSF48452">
    <property type="entry name" value="TPR-like"/>
    <property type="match status" value="2"/>
</dbReference>
<keyword evidence="7" id="KW-1133">Transmembrane helix</keyword>
<evidence type="ECO:0000256" key="4">
    <source>
        <dbReference type="ARBA" id="ARBA00022679"/>
    </source>
</evidence>
<sequence length="673" mass="78490">MNTKKPFFPIFIILYCLGTLYSSPMQGQQRDTQKEYNVDSTLYAYYMRCKAEVSSPITVQMSDTLFLMAEEKGDQRMQAVALCNKLDFYYYQNSQPDSINHYVEVVKNFAKKTNQPKYYYFVWSMRLINYYIKQYQYNIALYEANKMMKEAEQEKYMNGIANAYNVLGSIYHLKRLFNLSIDNKKKEIEIILQYDLDKYNLSTSYSGLTNLYCELGEADKALENLNKSASCLYSSTQEFYYHVRAAQYYLFIEDYSQSWKNLQKAKELFLSKKEVQKNVEEYYEVLQKYYTETKQFKKALETLDYIIATFNPNGRYKVEAMRRRASIYYEMGDNSKSAQYYQEYYALNDSIQITNEDIAAGEFAAMLGVERLNLEKSELQQQIQQRDLVNKQRIIIFLIVLLSLGFIIFYREHLLNSRLRISQKQLSEKNKELIRSQVELKHAKEQAEEGSRMKSEFIQNMSHEIRTPLNSIVGFSQILSSYYGDNEDTKEYAHIIEQNSTNLLQLINDVLDLSYLDGEQNIPAETIADITGVCQTCIDQTYSHLKPNVQLIFTPERENFSMQTNPERISQVLMSLLQNAAKFTTHGSISLSYHIREEEKMILFSVTDTGIGIPIEKQESVFERFNKLDTFMPGTGLGLSISRLIVEKMGGSLTIDSTYTTGSRFILILPLKE</sequence>
<reference evidence="9 10" key="1">
    <citation type="journal article" date="2015" name="Science">
        <title>Genetic determinants of in vivo fitness and diet responsiveness in multiple human gut Bacteroides.</title>
        <authorList>
            <person name="Wu M."/>
            <person name="McNulty N.P."/>
            <person name="Rodionov D.A."/>
            <person name="Khoroshkin M.S."/>
            <person name="Griffin N.W."/>
            <person name="Cheng J."/>
            <person name="Latreille P."/>
            <person name="Kerstetter R.A."/>
            <person name="Terrapon N."/>
            <person name="Henrissat B."/>
            <person name="Osterman A.L."/>
            <person name="Gordon J.I."/>
        </authorList>
    </citation>
    <scope>NUCLEOTIDE SEQUENCE [LARGE SCALE GENOMIC DNA]</scope>
    <source>
        <strain evidence="9 10">WH2</strain>
    </source>
</reference>
<dbReference type="InterPro" id="IPR050736">
    <property type="entry name" value="Sensor_HK_Regulatory"/>
</dbReference>
<dbReference type="PANTHER" id="PTHR43711">
    <property type="entry name" value="TWO-COMPONENT HISTIDINE KINASE"/>
    <property type="match status" value="1"/>
</dbReference>
<dbReference type="Gene3D" id="1.10.287.130">
    <property type="match status" value="1"/>
</dbReference>
<feature type="domain" description="Histidine kinase" evidence="8">
    <location>
        <begin position="460"/>
        <end position="673"/>
    </location>
</feature>
<dbReference type="AlphaFoldDB" id="A0A0P0FZE9"/>
<dbReference type="InterPro" id="IPR036890">
    <property type="entry name" value="HATPase_C_sf"/>
</dbReference>
<keyword evidence="7" id="KW-0472">Membrane</keyword>
<dbReference type="InterPro" id="IPR003594">
    <property type="entry name" value="HATPase_dom"/>
</dbReference>
<dbReference type="FunFam" id="1.10.287.130:FF:000001">
    <property type="entry name" value="Two-component sensor histidine kinase"/>
    <property type="match status" value="1"/>
</dbReference>
<feature type="transmembrane region" description="Helical" evidence="7">
    <location>
        <begin position="394"/>
        <end position="410"/>
    </location>
</feature>
<dbReference type="SMART" id="SM00387">
    <property type="entry name" value="HATPase_c"/>
    <property type="match status" value="1"/>
</dbReference>
<dbReference type="SMART" id="SM00388">
    <property type="entry name" value="HisKA"/>
    <property type="match status" value="1"/>
</dbReference>
<evidence type="ECO:0000256" key="1">
    <source>
        <dbReference type="ARBA" id="ARBA00000085"/>
    </source>
</evidence>
<evidence type="ECO:0000313" key="9">
    <source>
        <dbReference type="EMBL" id="ALJ59452.1"/>
    </source>
</evidence>
<evidence type="ECO:0000256" key="7">
    <source>
        <dbReference type="SAM" id="Phobius"/>
    </source>
</evidence>
<dbReference type="InterPro" id="IPR005467">
    <property type="entry name" value="His_kinase_dom"/>
</dbReference>
<keyword evidence="7" id="KW-0812">Transmembrane</keyword>
<dbReference type="EC" id="2.7.13.3" evidence="2"/>
<evidence type="ECO:0000256" key="5">
    <source>
        <dbReference type="ARBA" id="ARBA00022777"/>
    </source>
</evidence>
<evidence type="ECO:0000256" key="2">
    <source>
        <dbReference type="ARBA" id="ARBA00012438"/>
    </source>
</evidence>
<protein>
    <recommendedName>
        <fullName evidence="2">histidine kinase</fullName>
        <ecNumber evidence="2">2.7.13.3</ecNumber>
    </recommendedName>
</protein>
<dbReference type="Pfam" id="PF00512">
    <property type="entry name" value="HisKA"/>
    <property type="match status" value="1"/>
</dbReference>
<dbReference type="GO" id="GO:0000155">
    <property type="term" value="F:phosphorelay sensor kinase activity"/>
    <property type="evidence" value="ECO:0007669"/>
    <property type="project" value="InterPro"/>
</dbReference>
<evidence type="ECO:0000256" key="6">
    <source>
        <dbReference type="ARBA" id="ARBA00023012"/>
    </source>
</evidence>
<dbReference type="InterPro" id="IPR004358">
    <property type="entry name" value="Sig_transdc_His_kin-like_C"/>
</dbReference>
<dbReference type="Proteomes" id="UP000061809">
    <property type="component" value="Chromosome"/>
</dbReference>
<dbReference type="CDD" id="cd00082">
    <property type="entry name" value="HisKA"/>
    <property type="match status" value="1"/>
</dbReference>